<gene>
    <name evidence="6" type="ORF">EV700_2832</name>
</gene>
<dbReference type="GO" id="GO:0003700">
    <property type="term" value="F:DNA-binding transcription factor activity"/>
    <property type="evidence" value="ECO:0007669"/>
    <property type="project" value="TreeGrafter"/>
</dbReference>
<protein>
    <submittedName>
        <fullName evidence="6">TetR family transcriptional regulator</fullName>
    </submittedName>
</protein>
<dbReference type="SUPFAM" id="SSF46689">
    <property type="entry name" value="Homeodomain-like"/>
    <property type="match status" value="1"/>
</dbReference>
<dbReference type="PRINTS" id="PR00455">
    <property type="entry name" value="HTHTETR"/>
</dbReference>
<dbReference type="PANTHER" id="PTHR30055">
    <property type="entry name" value="HTH-TYPE TRANSCRIPTIONAL REGULATOR RUTR"/>
    <property type="match status" value="1"/>
</dbReference>
<dbReference type="AlphaFoldDB" id="A0A4Q7YN32"/>
<evidence type="ECO:0000313" key="6">
    <source>
        <dbReference type="EMBL" id="RZU38253.1"/>
    </source>
</evidence>
<dbReference type="PROSITE" id="PS50977">
    <property type="entry name" value="HTH_TETR_2"/>
    <property type="match status" value="1"/>
</dbReference>
<evidence type="ECO:0000256" key="3">
    <source>
        <dbReference type="ARBA" id="ARBA00023163"/>
    </source>
</evidence>
<proteinExistence type="predicted"/>
<evidence type="ECO:0000256" key="2">
    <source>
        <dbReference type="ARBA" id="ARBA00023125"/>
    </source>
</evidence>
<keyword evidence="3" id="KW-0804">Transcription</keyword>
<feature type="domain" description="HTH tetR-type" evidence="5">
    <location>
        <begin position="16"/>
        <end position="76"/>
    </location>
</feature>
<evidence type="ECO:0000313" key="7">
    <source>
        <dbReference type="Proteomes" id="UP000292423"/>
    </source>
</evidence>
<dbReference type="EMBL" id="SHKX01000014">
    <property type="protein sequence ID" value="RZU38253.1"/>
    <property type="molecule type" value="Genomic_DNA"/>
</dbReference>
<evidence type="ECO:0000259" key="5">
    <source>
        <dbReference type="PROSITE" id="PS50977"/>
    </source>
</evidence>
<dbReference type="Pfam" id="PF00440">
    <property type="entry name" value="TetR_N"/>
    <property type="match status" value="1"/>
</dbReference>
<dbReference type="InterPro" id="IPR009057">
    <property type="entry name" value="Homeodomain-like_sf"/>
</dbReference>
<keyword evidence="7" id="KW-1185">Reference proteome</keyword>
<reference evidence="6 7" key="1">
    <citation type="submission" date="2019-02" db="EMBL/GenBank/DDBJ databases">
        <title>Genomic Encyclopedia of Type Strains, Phase IV (KMG-IV): sequencing the most valuable type-strain genomes for metagenomic binning, comparative biology and taxonomic classification.</title>
        <authorList>
            <person name="Goeker M."/>
        </authorList>
    </citation>
    <scope>NUCLEOTIDE SEQUENCE [LARGE SCALE GENOMIC DNA]</scope>
    <source>
        <strain evidence="6 7">DSM 105135</strain>
    </source>
</reference>
<name>A0A4Q7YN32_9GAMM</name>
<keyword evidence="1" id="KW-0805">Transcription regulation</keyword>
<evidence type="ECO:0000256" key="4">
    <source>
        <dbReference type="PROSITE-ProRule" id="PRU00335"/>
    </source>
</evidence>
<keyword evidence="2 4" id="KW-0238">DNA-binding</keyword>
<dbReference type="GO" id="GO:0000976">
    <property type="term" value="F:transcription cis-regulatory region binding"/>
    <property type="evidence" value="ECO:0007669"/>
    <property type="project" value="TreeGrafter"/>
</dbReference>
<dbReference type="InterPro" id="IPR050109">
    <property type="entry name" value="HTH-type_TetR-like_transc_reg"/>
</dbReference>
<dbReference type="OrthoDB" id="5816932at2"/>
<comment type="caution">
    <text evidence="6">The sequence shown here is derived from an EMBL/GenBank/DDBJ whole genome shotgun (WGS) entry which is preliminary data.</text>
</comment>
<dbReference type="InterPro" id="IPR001647">
    <property type="entry name" value="HTH_TetR"/>
</dbReference>
<dbReference type="Gene3D" id="1.10.10.60">
    <property type="entry name" value="Homeodomain-like"/>
    <property type="match status" value="1"/>
</dbReference>
<dbReference type="Gene3D" id="1.10.357.10">
    <property type="entry name" value="Tetracycline Repressor, domain 2"/>
    <property type="match status" value="1"/>
</dbReference>
<dbReference type="PANTHER" id="PTHR30055:SF234">
    <property type="entry name" value="HTH-TYPE TRANSCRIPTIONAL REGULATOR BETI"/>
    <property type="match status" value="1"/>
</dbReference>
<feature type="DNA-binding region" description="H-T-H motif" evidence="4">
    <location>
        <begin position="39"/>
        <end position="58"/>
    </location>
</feature>
<organism evidence="6 7">
    <name type="scientific">Fluviicoccus keumensis</name>
    <dbReference type="NCBI Taxonomy" id="1435465"/>
    <lineage>
        <taxon>Bacteria</taxon>
        <taxon>Pseudomonadati</taxon>
        <taxon>Pseudomonadota</taxon>
        <taxon>Gammaproteobacteria</taxon>
        <taxon>Moraxellales</taxon>
        <taxon>Moraxellaceae</taxon>
        <taxon>Fluviicoccus</taxon>
    </lineage>
</organism>
<accession>A0A4Q7YN32</accession>
<sequence length="224" mass="24941">MGVAMTALKSKWGDREARREDILAAARTCLAEQGLQALNIRDIARMAQLSPGTVYTYFASKEELYATLYAERMEALLEELRPVCAAAPDLESLFIAIAELYLPMYRLYGRELNVWSRQRVAGREPTALELRLLSASRNLFAPVFSAALRLSADEQLIRAYQARPGEVMALCWICLTGLAEHYSGDRGQMHGQTYEAVARLTIRTLLAGLKSLTPPEDPTNTNQG</sequence>
<dbReference type="Proteomes" id="UP000292423">
    <property type="component" value="Unassembled WGS sequence"/>
</dbReference>
<evidence type="ECO:0000256" key="1">
    <source>
        <dbReference type="ARBA" id="ARBA00023015"/>
    </source>
</evidence>